<evidence type="ECO:0000256" key="5">
    <source>
        <dbReference type="ARBA" id="ARBA00023180"/>
    </source>
</evidence>
<accession>A0A023FC02</accession>
<keyword evidence="2 6" id="KW-0964">Secreted</keyword>
<comment type="subcellular location">
    <subcellularLocation>
        <location evidence="1 6">Secreted</location>
    </subcellularLocation>
</comment>
<evidence type="ECO:0000256" key="1">
    <source>
        <dbReference type="ARBA" id="ARBA00004613"/>
    </source>
</evidence>
<organism evidence="9">
    <name type="scientific">Amblyomma cajennense</name>
    <name type="common">Cayenne tick</name>
    <name type="synonym">Acarus cajennensis</name>
    <dbReference type="NCBI Taxonomy" id="34607"/>
    <lineage>
        <taxon>Eukaryota</taxon>
        <taxon>Metazoa</taxon>
        <taxon>Ecdysozoa</taxon>
        <taxon>Arthropoda</taxon>
        <taxon>Chelicerata</taxon>
        <taxon>Arachnida</taxon>
        <taxon>Acari</taxon>
        <taxon>Parasitiformes</taxon>
        <taxon>Ixodida</taxon>
        <taxon>Ixodoidea</taxon>
        <taxon>Ixodidae</taxon>
        <taxon>Amblyomminae</taxon>
        <taxon>Amblyomma</taxon>
    </lineage>
</organism>
<dbReference type="EMBL" id="GBBK01005430">
    <property type="protein sequence ID" value="JAC19052.1"/>
    <property type="molecule type" value="mRNA"/>
</dbReference>
<protein>
    <recommendedName>
        <fullName evidence="6">Evasin</fullName>
    </recommendedName>
</protein>
<feature type="chain" id="PRO_5001516302" description="Evasin" evidence="8">
    <location>
        <begin position="24"/>
        <end position="137"/>
    </location>
</feature>
<reference evidence="9" key="1">
    <citation type="submission" date="2014-03" db="EMBL/GenBank/DDBJ databases">
        <title>The sialotranscriptome of Amblyomma triste, Amblyomma parvum and Amblyomma cajennense ticks, uncovered by 454-based RNA-seq.</title>
        <authorList>
            <person name="Garcia G.R."/>
            <person name="Gardinassi L.G."/>
            <person name="Ribeiro J.M."/>
            <person name="Anatriello E."/>
            <person name="Ferreira B.R."/>
            <person name="Moreira H.N."/>
            <person name="Mafra C."/>
            <person name="Olegario M.M."/>
            <person name="Szabo P.J."/>
            <person name="Miranda-Santos I.K."/>
            <person name="Maruyama S.R."/>
        </authorList>
    </citation>
    <scope>NUCLEOTIDE SEQUENCE</scope>
    <source>
        <strain evidence="9">Uberlandia</strain>
        <tissue evidence="9">Salivary glands</tissue>
    </source>
</reference>
<proteinExistence type="evidence at transcript level"/>
<dbReference type="InterPro" id="IPR045797">
    <property type="entry name" value="EVA_Class_A"/>
</dbReference>
<evidence type="ECO:0000256" key="8">
    <source>
        <dbReference type="SAM" id="SignalP"/>
    </source>
</evidence>
<dbReference type="GO" id="GO:0019957">
    <property type="term" value="F:C-C chemokine binding"/>
    <property type="evidence" value="ECO:0007669"/>
    <property type="project" value="InterPro"/>
</dbReference>
<keyword evidence="4 6" id="KW-1015">Disulfide bond</keyword>
<evidence type="ECO:0000313" key="9">
    <source>
        <dbReference type="EMBL" id="JAC19052.1"/>
    </source>
</evidence>
<evidence type="ECO:0000256" key="2">
    <source>
        <dbReference type="ARBA" id="ARBA00022525"/>
    </source>
</evidence>
<evidence type="ECO:0000256" key="7">
    <source>
        <dbReference type="SAM" id="MobiDB-lite"/>
    </source>
</evidence>
<dbReference type="Pfam" id="PF19429">
    <property type="entry name" value="EVA_Class_A"/>
    <property type="match status" value="1"/>
</dbReference>
<keyword evidence="3 6" id="KW-0732">Signal</keyword>
<evidence type="ECO:0000256" key="4">
    <source>
        <dbReference type="ARBA" id="ARBA00023157"/>
    </source>
</evidence>
<dbReference type="GO" id="GO:0005576">
    <property type="term" value="C:extracellular region"/>
    <property type="evidence" value="ECO:0007669"/>
    <property type="project" value="UniProtKB-SubCell"/>
</dbReference>
<comment type="function">
    <text evidence="6">Salivary chemokine-binding protein which binds to host chemokines.</text>
</comment>
<feature type="compositionally biased region" description="Acidic residues" evidence="7">
    <location>
        <begin position="32"/>
        <end position="42"/>
    </location>
</feature>
<name>A0A023FC02_AMBCJ</name>
<dbReference type="Gene3D" id="2.30.130.100">
    <property type="match status" value="1"/>
</dbReference>
<dbReference type="AlphaFoldDB" id="A0A023FC02"/>
<keyword evidence="5 6" id="KW-0325">Glycoprotein</keyword>
<evidence type="ECO:0000256" key="3">
    <source>
        <dbReference type="ARBA" id="ARBA00022729"/>
    </source>
</evidence>
<feature type="signal peptide" evidence="8">
    <location>
        <begin position="1"/>
        <end position="23"/>
    </location>
</feature>
<evidence type="ECO:0000256" key="6">
    <source>
        <dbReference type="RuleBase" id="RU369006"/>
    </source>
</evidence>
<sequence length="137" mass="15436">MVALFYTSLFCFMLLASHDFVSGDEDRSAEDIGYDEYEDSTEETTTTTKRTPKAPCPTILHLYTETDAKPLGCRYGCYYSRNMPDQTPCYVPSGLPKPENMTPQESYECPLGKCNKQGDCIPNGTKEPCYLVRALEK</sequence>
<feature type="region of interest" description="Disordered" evidence="7">
    <location>
        <begin position="31"/>
        <end position="52"/>
    </location>
</feature>